<accession>A0ABR2INU4</accession>
<organism evidence="1 2">
    <name type="scientific">Tritrichomonas musculus</name>
    <dbReference type="NCBI Taxonomy" id="1915356"/>
    <lineage>
        <taxon>Eukaryota</taxon>
        <taxon>Metamonada</taxon>
        <taxon>Parabasalia</taxon>
        <taxon>Tritrichomonadida</taxon>
        <taxon>Tritrichomonadidae</taxon>
        <taxon>Tritrichomonas</taxon>
    </lineage>
</organism>
<dbReference type="EMBL" id="JAPFFF010000015">
    <property type="protein sequence ID" value="KAK8866642.1"/>
    <property type="molecule type" value="Genomic_DNA"/>
</dbReference>
<name>A0ABR2INU4_9EUKA</name>
<sequence length="115" mass="13434">MIDQTHAAREHLHQMVELANLLISESINQTDPVLPIKRTISKEQFVEQYNHHSTELCSILDDLHDSEDVPSIDHEVEKSRKDLVILVKTLQEKIDKLNDLRFWMDNMISDDSTKE</sequence>
<protein>
    <recommendedName>
        <fullName evidence="3">Mediator of RNA polymerase II transcription subunit 21</fullName>
    </recommendedName>
</protein>
<evidence type="ECO:0008006" key="3">
    <source>
        <dbReference type="Google" id="ProtNLM"/>
    </source>
</evidence>
<dbReference type="Proteomes" id="UP001470230">
    <property type="component" value="Unassembled WGS sequence"/>
</dbReference>
<gene>
    <name evidence="1" type="ORF">M9Y10_009608</name>
</gene>
<comment type="caution">
    <text evidence="1">The sequence shown here is derived from an EMBL/GenBank/DDBJ whole genome shotgun (WGS) entry which is preliminary data.</text>
</comment>
<keyword evidence="2" id="KW-1185">Reference proteome</keyword>
<proteinExistence type="predicted"/>
<evidence type="ECO:0000313" key="1">
    <source>
        <dbReference type="EMBL" id="KAK8866642.1"/>
    </source>
</evidence>
<evidence type="ECO:0000313" key="2">
    <source>
        <dbReference type="Proteomes" id="UP001470230"/>
    </source>
</evidence>
<reference evidence="1 2" key="1">
    <citation type="submission" date="2024-04" db="EMBL/GenBank/DDBJ databases">
        <title>Tritrichomonas musculus Genome.</title>
        <authorList>
            <person name="Alves-Ferreira E."/>
            <person name="Grigg M."/>
            <person name="Lorenzi H."/>
            <person name="Galac M."/>
        </authorList>
    </citation>
    <scope>NUCLEOTIDE SEQUENCE [LARGE SCALE GENOMIC DNA]</scope>
    <source>
        <strain evidence="1 2">EAF2021</strain>
    </source>
</reference>